<dbReference type="CDD" id="cd16012">
    <property type="entry name" value="ALP"/>
    <property type="match status" value="1"/>
</dbReference>
<feature type="binding site" evidence="8">
    <location>
        <position position="294"/>
    </location>
    <ligand>
        <name>Zn(2+)</name>
        <dbReference type="ChEBI" id="CHEBI:29105"/>
        <label>2</label>
    </ligand>
</feature>
<dbReference type="Gene3D" id="3.20.20.190">
    <property type="entry name" value="Phosphatidylinositol (PI) phosphodiesterase"/>
    <property type="match status" value="1"/>
</dbReference>
<evidence type="ECO:0000256" key="9">
    <source>
        <dbReference type="RuleBase" id="RU003946"/>
    </source>
</evidence>
<dbReference type="PANTHER" id="PTHR11596">
    <property type="entry name" value="ALKALINE PHOSPHATASE"/>
    <property type="match status" value="1"/>
</dbReference>
<keyword evidence="11" id="KW-1185">Reference proteome</keyword>
<evidence type="ECO:0000313" key="11">
    <source>
        <dbReference type="Proteomes" id="UP001164653"/>
    </source>
</evidence>
<keyword evidence="2" id="KW-0597">Phosphoprotein</keyword>
<dbReference type="InterPro" id="IPR001952">
    <property type="entry name" value="Alkaline_phosphatase"/>
</dbReference>
<evidence type="ECO:0000256" key="4">
    <source>
        <dbReference type="ARBA" id="ARBA00022801"/>
    </source>
</evidence>
<feature type="binding site" evidence="8">
    <location>
        <position position="502"/>
    </location>
    <ligand>
        <name>Zn(2+)</name>
        <dbReference type="ChEBI" id="CHEBI:29105"/>
        <label>2</label>
    </ligand>
</feature>
<sequence>MKSIFYFTLFTLFSFFTKGQNSNTYTTTNAHSHNDYEQNIPFFSAYYQHFGSVEADVILRNDTLFVAHQESDMHGDRTLESLYLDPLTAMIKKNNGQLFKDGNQSIQLLIDLKTSSALTMPVLVKALQRYESILAPKGPVKVVLSGNTPSPADFEKFPAYVYYDGRPEVQYTPSQLERVGLISQSFYKYTRWNGKGVLIEKDKEAIESVINQAHSLGKKIRFWATPDHVNTWKMLMNLGIDFINTDHVEELGTYLRNRTNAEYLSKEQYTPYQPTYRNNDSRTAVKNVILLIGDGMGLTQIYSGITANRGNLNLTKMLNIGFSKTSASDSYITDSAAGATAMATGKKTRNRAIGVDSNFVALPNLPDQLKTYGIQSGLISAGSMTDATPAAFYAHQPYRDLEDEIARDYLRSSVKILIGGGTERFIKGKVADSLRLKGVQFSEKWDDLKSMKAPFVLLDNSKIVSVQKGRGEFLIPALQKTHQSLAQSKAGSFIMAEGAQIDYGGHANIVSYVVTEMLDFDKLVGEAMRLADADGQTLVIVTADHETGGLTLLDGNIKQGYVDGHFSTNDHTAVMVPVFAYGPHSLDFRGVYENTEIYSKILNVFKKYSRR</sequence>
<feature type="binding site" evidence="8">
    <location>
        <position position="386"/>
    </location>
    <ligand>
        <name>Mg(2+)</name>
        <dbReference type="ChEBI" id="CHEBI:18420"/>
    </ligand>
</feature>
<comment type="cofactor">
    <cofactor evidence="8">
        <name>Zn(2+)</name>
        <dbReference type="ChEBI" id="CHEBI:29105"/>
    </cofactor>
    <text evidence="8">Binds 2 Zn(2+) ions.</text>
</comment>
<evidence type="ECO:0000256" key="8">
    <source>
        <dbReference type="PIRSR" id="PIRSR601952-2"/>
    </source>
</evidence>
<feature type="binding site" evidence="8">
    <location>
        <position position="294"/>
    </location>
    <ligand>
        <name>Mg(2+)</name>
        <dbReference type="ChEBI" id="CHEBI:18420"/>
    </ligand>
</feature>
<dbReference type="KEGG" id="dpf:ON006_11820"/>
<dbReference type="Proteomes" id="UP001164653">
    <property type="component" value="Chromosome"/>
</dbReference>
<feature type="binding site" evidence="8">
    <location>
        <position position="506"/>
    </location>
    <ligand>
        <name>Zn(2+)</name>
        <dbReference type="ChEBI" id="CHEBI:29105"/>
        <label>2</label>
    </ligand>
</feature>
<dbReference type="Pfam" id="PF00245">
    <property type="entry name" value="Alk_phosphatase"/>
    <property type="match status" value="2"/>
</dbReference>
<dbReference type="GO" id="GO:0008081">
    <property type="term" value="F:phosphoric diester hydrolase activity"/>
    <property type="evidence" value="ECO:0007669"/>
    <property type="project" value="InterPro"/>
</dbReference>
<dbReference type="Gene3D" id="3.40.720.10">
    <property type="entry name" value="Alkaline Phosphatase, subunit A"/>
    <property type="match status" value="1"/>
</dbReference>
<name>A0A9E8SPD9_9BACT</name>
<dbReference type="SUPFAM" id="SSF51695">
    <property type="entry name" value="PLC-like phosphodiesterases"/>
    <property type="match status" value="1"/>
</dbReference>
<protein>
    <submittedName>
        <fullName evidence="10">Alkaline phosphatase</fullName>
        <ecNumber evidence="10">3.1.3.1</ecNumber>
    </submittedName>
</protein>
<evidence type="ECO:0000256" key="3">
    <source>
        <dbReference type="ARBA" id="ARBA00022723"/>
    </source>
</evidence>
<evidence type="ECO:0000256" key="5">
    <source>
        <dbReference type="ARBA" id="ARBA00022833"/>
    </source>
</evidence>
<dbReference type="EC" id="3.1.3.1" evidence="10"/>
<comment type="similarity">
    <text evidence="1 9">Belongs to the alkaline phosphatase family.</text>
</comment>
<dbReference type="RefSeq" id="WP_244819994.1">
    <property type="nucleotide sequence ID" value="NZ_CP112998.1"/>
</dbReference>
<reference evidence="10" key="1">
    <citation type="submission" date="2022-11" db="EMBL/GenBank/DDBJ databases">
        <title>Dyadobacter pollutisoli sp. nov., isolated from plastic dumped soil.</title>
        <authorList>
            <person name="Kim J.M."/>
            <person name="Kim K.R."/>
            <person name="Lee J.K."/>
            <person name="Hao L."/>
            <person name="Jeon C.O."/>
        </authorList>
    </citation>
    <scope>NUCLEOTIDE SEQUENCE</scope>
    <source>
        <strain evidence="10">U1</strain>
    </source>
</reference>
<feature type="active site" description="Phosphoserine intermediate" evidence="7">
    <location>
        <position position="335"/>
    </location>
</feature>
<dbReference type="GO" id="GO:0006629">
    <property type="term" value="P:lipid metabolic process"/>
    <property type="evidence" value="ECO:0007669"/>
    <property type="project" value="InterPro"/>
</dbReference>
<dbReference type="GO" id="GO:0046872">
    <property type="term" value="F:metal ion binding"/>
    <property type="evidence" value="ECO:0007669"/>
    <property type="project" value="UniProtKB-KW"/>
</dbReference>
<feature type="binding site" evidence="8">
    <location>
        <position position="544"/>
    </location>
    <ligand>
        <name>Zn(2+)</name>
        <dbReference type="ChEBI" id="CHEBI:29105"/>
        <label>2</label>
    </ligand>
</feature>
<dbReference type="PROSITE" id="PS00123">
    <property type="entry name" value="ALKALINE_PHOSPHATASE"/>
    <property type="match status" value="1"/>
</dbReference>
<feature type="binding site" evidence="8">
    <location>
        <position position="497"/>
    </location>
    <ligand>
        <name>Mg(2+)</name>
        <dbReference type="ChEBI" id="CHEBI:18420"/>
    </ligand>
</feature>
<keyword evidence="6 8" id="KW-0460">Magnesium</keyword>
<dbReference type="InterPro" id="IPR039559">
    <property type="entry name" value="AIM6_PI-PLC-like_dom"/>
</dbReference>
<evidence type="ECO:0000256" key="1">
    <source>
        <dbReference type="ARBA" id="ARBA00005984"/>
    </source>
</evidence>
<dbReference type="InterPro" id="IPR017946">
    <property type="entry name" value="PLC-like_Pdiesterase_TIM-brl"/>
</dbReference>
<comment type="cofactor">
    <cofactor evidence="8">
        <name>Mg(2+)</name>
        <dbReference type="ChEBI" id="CHEBI:18420"/>
    </cofactor>
    <text evidence="8">Binds 1 Mg(2+) ion.</text>
</comment>
<feature type="binding site" evidence="8">
    <location>
        <position position="388"/>
    </location>
    <ligand>
        <name>Mg(2+)</name>
        <dbReference type="ChEBI" id="CHEBI:18420"/>
    </ligand>
</feature>
<accession>A0A9E8SPD9</accession>
<dbReference type="PANTHER" id="PTHR11596:SF5">
    <property type="entry name" value="ALKALINE PHOSPHATASE"/>
    <property type="match status" value="1"/>
</dbReference>
<dbReference type="CDD" id="cd08577">
    <property type="entry name" value="PI-PLCc_GDPD_SF_unchar3"/>
    <property type="match status" value="1"/>
</dbReference>
<dbReference type="PRINTS" id="PR00113">
    <property type="entry name" value="ALKPHPHTASE"/>
</dbReference>
<dbReference type="GO" id="GO:0004035">
    <property type="term" value="F:alkaline phosphatase activity"/>
    <property type="evidence" value="ECO:0007669"/>
    <property type="project" value="UniProtKB-EC"/>
</dbReference>
<dbReference type="EMBL" id="CP112998">
    <property type="protein sequence ID" value="WAC14626.1"/>
    <property type="molecule type" value="Genomic_DNA"/>
</dbReference>
<dbReference type="InterPro" id="IPR017850">
    <property type="entry name" value="Alkaline_phosphatase_core_sf"/>
</dbReference>
<dbReference type="InterPro" id="IPR018299">
    <property type="entry name" value="Alkaline_phosphatase_AS"/>
</dbReference>
<organism evidence="10 11">
    <name type="scientific">Dyadobacter pollutisoli</name>
    <dbReference type="NCBI Taxonomy" id="2910158"/>
    <lineage>
        <taxon>Bacteria</taxon>
        <taxon>Pseudomonadati</taxon>
        <taxon>Bacteroidota</taxon>
        <taxon>Cytophagia</taxon>
        <taxon>Cytophagales</taxon>
        <taxon>Spirosomataceae</taxon>
        <taxon>Dyadobacter</taxon>
    </lineage>
</organism>
<keyword evidence="4 10" id="KW-0378">Hydrolase</keyword>
<dbReference type="SMART" id="SM00098">
    <property type="entry name" value="alkPPc"/>
    <property type="match status" value="1"/>
</dbReference>
<evidence type="ECO:0000256" key="7">
    <source>
        <dbReference type="PIRSR" id="PIRSR601952-1"/>
    </source>
</evidence>
<dbReference type="AlphaFoldDB" id="A0A9E8SPD9"/>
<keyword evidence="5 8" id="KW-0862">Zinc</keyword>
<evidence type="ECO:0000256" key="2">
    <source>
        <dbReference type="ARBA" id="ARBA00022553"/>
    </source>
</evidence>
<evidence type="ECO:0000313" key="10">
    <source>
        <dbReference type="EMBL" id="WAC14626.1"/>
    </source>
</evidence>
<proteinExistence type="inferred from homology"/>
<keyword evidence="3 8" id="KW-0479">Metal-binding</keyword>
<dbReference type="SUPFAM" id="SSF53649">
    <property type="entry name" value="Alkaline phosphatase-like"/>
    <property type="match status" value="1"/>
</dbReference>
<dbReference type="Pfam" id="PF13653">
    <property type="entry name" value="GDPD_2"/>
    <property type="match status" value="1"/>
</dbReference>
<feature type="binding site" evidence="8">
    <location>
        <position position="545"/>
    </location>
    <ligand>
        <name>Zn(2+)</name>
        <dbReference type="ChEBI" id="CHEBI:29105"/>
        <label>2</label>
    </ligand>
</feature>
<evidence type="ECO:0000256" key="6">
    <source>
        <dbReference type="ARBA" id="ARBA00022842"/>
    </source>
</evidence>
<gene>
    <name evidence="10" type="ORF">ON006_11820</name>
</gene>